<feature type="region of interest" description="Disordered" evidence="1">
    <location>
        <begin position="57"/>
        <end position="81"/>
    </location>
</feature>
<name>A0A2W4XYT7_9CYAN</name>
<dbReference type="Proteomes" id="UP000249081">
    <property type="component" value="Unassembled WGS sequence"/>
</dbReference>
<protein>
    <submittedName>
        <fullName evidence="2">Uncharacterized protein</fullName>
    </submittedName>
</protein>
<evidence type="ECO:0000313" key="3">
    <source>
        <dbReference type="Proteomes" id="UP000249081"/>
    </source>
</evidence>
<organism evidence="2 3">
    <name type="scientific">Shackletoniella antarctica</name>
    <dbReference type="NCBI Taxonomy" id="268115"/>
    <lineage>
        <taxon>Bacteria</taxon>
        <taxon>Bacillati</taxon>
        <taxon>Cyanobacteriota</taxon>
        <taxon>Cyanophyceae</taxon>
        <taxon>Oculatellales</taxon>
        <taxon>Oculatellaceae</taxon>
        <taxon>Shackletoniella</taxon>
    </lineage>
</organism>
<comment type="caution">
    <text evidence="2">The sequence shown here is derived from an EMBL/GenBank/DDBJ whole genome shotgun (WGS) entry which is preliminary data.</text>
</comment>
<evidence type="ECO:0000256" key="1">
    <source>
        <dbReference type="SAM" id="MobiDB-lite"/>
    </source>
</evidence>
<evidence type="ECO:0000313" key="2">
    <source>
        <dbReference type="EMBL" id="PZO36438.1"/>
    </source>
</evidence>
<reference evidence="3" key="1">
    <citation type="submission" date="2018-04" db="EMBL/GenBank/DDBJ databases">
        <authorList>
            <person name="Cornet L."/>
        </authorList>
    </citation>
    <scope>NUCLEOTIDE SEQUENCE [LARGE SCALE GENOMIC DNA]</scope>
</reference>
<sequence length="177" mass="20371">MKYNLNFSLNLERHEHCVIYNEKEFTEKPIQISVPDIVELVEQFLKSFEEVAITEQLTSSPTPSKEKFKEESSAQGKPLIDSKSGIKPNSLRVVAAKAYICQSKDLDKKVLEQFCSDLTKYVQDGCSQISPENFLSEQVNLYVAGLREVLEIRNYLARYTKSKKKNYQNGYLYVVNL</sequence>
<gene>
    <name evidence="2" type="ORF">DCF17_17320</name>
</gene>
<dbReference type="EMBL" id="QBMN01000143">
    <property type="protein sequence ID" value="PZO36438.1"/>
    <property type="molecule type" value="Genomic_DNA"/>
</dbReference>
<reference evidence="2 3" key="2">
    <citation type="submission" date="2018-06" db="EMBL/GenBank/DDBJ databases">
        <title>Metagenomic assembly of (sub)arctic Cyanobacteria and their associated microbiome from non-axenic cultures.</title>
        <authorList>
            <person name="Baurain D."/>
        </authorList>
    </citation>
    <scope>NUCLEOTIDE SEQUENCE [LARGE SCALE GENOMIC DNA]</scope>
    <source>
        <strain evidence="2">ULC041bin1</strain>
    </source>
</reference>
<proteinExistence type="predicted"/>
<accession>A0A2W4XYT7</accession>
<dbReference type="AlphaFoldDB" id="A0A2W4XYT7"/>